<proteinExistence type="predicted"/>
<dbReference type="AlphaFoldDB" id="A8P3R7"/>
<feature type="compositionally biased region" description="Low complexity" evidence="1">
    <location>
        <begin position="15"/>
        <end position="58"/>
    </location>
</feature>
<gene>
    <name evidence="2" type="ORF">CC1G_11660</name>
</gene>
<dbReference type="InParanoid" id="A8P3R7"/>
<evidence type="ECO:0000313" key="3">
    <source>
        <dbReference type="Proteomes" id="UP000001861"/>
    </source>
</evidence>
<accession>A8P3R7</accession>
<dbReference type="VEuPathDB" id="FungiDB:CC1G_11660"/>
<dbReference type="STRING" id="240176.A8P3R7"/>
<dbReference type="OrthoDB" id="3253535at2759"/>
<comment type="caution">
    <text evidence="2">The sequence shown here is derived from an EMBL/GenBank/DDBJ whole genome shotgun (WGS) entry which is preliminary data.</text>
</comment>
<dbReference type="Proteomes" id="UP000001861">
    <property type="component" value="Unassembled WGS sequence"/>
</dbReference>
<dbReference type="OMA" id="MEESCHY"/>
<dbReference type="HOGENOM" id="CLU_1102720_0_0_1"/>
<dbReference type="KEGG" id="cci:CC1G_11660"/>
<dbReference type="GeneID" id="6015190"/>
<reference evidence="2 3" key="1">
    <citation type="journal article" date="2010" name="Proc. Natl. Acad. Sci. U.S.A.">
        <title>Insights into evolution of multicellular fungi from the assembled chromosomes of the mushroom Coprinopsis cinerea (Coprinus cinereus).</title>
        <authorList>
            <person name="Stajich J.E."/>
            <person name="Wilke S.K."/>
            <person name="Ahren D."/>
            <person name="Au C.H."/>
            <person name="Birren B.W."/>
            <person name="Borodovsky M."/>
            <person name="Burns C."/>
            <person name="Canback B."/>
            <person name="Casselton L.A."/>
            <person name="Cheng C.K."/>
            <person name="Deng J."/>
            <person name="Dietrich F.S."/>
            <person name="Fargo D.C."/>
            <person name="Farman M.L."/>
            <person name="Gathman A.C."/>
            <person name="Goldberg J."/>
            <person name="Guigo R."/>
            <person name="Hoegger P.J."/>
            <person name="Hooker J.B."/>
            <person name="Huggins A."/>
            <person name="James T.Y."/>
            <person name="Kamada T."/>
            <person name="Kilaru S."/>
            <person name="Kodira C."/>
            <person name="Kues U."/>
            <person name="Kupfer D."/>
            <person name="Kwan H.S."/>
            <person name="Lomsadze A."/>
            <person name="Li W."/>
            <person name="Lilly W.W."/>
            <person name="Ma L.J."/>
            <person name="Mackey A.J."/>
            <person name="Manning G."/>
            <person name="Martin F."/>
            <person name="Muraguchi H."/>
            <person name="Natvig D.O."/>
            <person name="Palmerini H."/>
            <person name="Ramesh M.A."/>
            <person name="Rehmeyer C.J."/>
            <person name="Roe B.A."/>
            <person name="Shenoy N."/>
            <person name="Stanke M."/>
            <person name="Ter-Hovhannisyan V."/>
            <person name="Tunlid A."/>
            <person name="Velagapudi R."/>
            <person name="Vision T.J."/>
            <person name="Zeng Q."/>
            <person name="Zolan M.E."/>
            <person name="Pukkila P.J."/>
        </authorList>
    </citation>
    <scope>NUCLEOTIDE SEQUENCE [LARGE SCALE GENOMIC DNA]</scope>
    <source>
        <strain evidence="3">Okayama-7 / 130 / ATCC MYA-4618 / FGSC 9003</strain>
    </source>
</reference>
<feature type="compositionally biased region" description="Low complexity" evidence="1">
    <location>
        <begin position="81"/>
        <end position="91"/>
    </location>
</feature>
<feature type="compositionally biased region" description="Low complexity" evidence="1">
    <location>
        <begin position="156"/>
        <end position="165"/>
    </location>
</feature>
<feature type="compositionally biased region" description="Polar residues" evidence="1">
    <location>
        <begin position="112"/>
        <end position="141"/>
    </location>
</feature>
<dbReference type="EMBL" id="AACS02000004">
    <property type="protein sequence ID" value="EAU83199.2"/>
    <property type="molecule type" value="Genomic_DNA"/>
</dbReference>
<organism evidence="2 3">
    <name type="scientific">Coprinopsis cinerea (strain Okayama-7 / 130 / ATCC MYA-4618 / FGSC 9003)</name>
    <name type="common">Inky cap fungus</name>
    <name type="synonym">Hormographiella aspergillata</name>
    <dbReference type="NCBI Taxonomy" id="240176"/>
    <lineage>
        <taxon>Eukaryota</taxon>
        <taxon>Fungi</taxon>
        <taxon>Dikarya</taxon>
        <taxon>Basidiomycota</taxon>
        <taxon>Agaricomycotina</taxon>
        <taxon>Agaricomycetes</taxon>
        <taxon>Agaricomycetidae</taxon>
        <taxon>Agaricales</taxon>
        <taxon>Agaricineae</taxon>
        <taxon>Psathyrellaceae</taxon>
        <taxon>Coprinopsis</taxon>
    </lineage>
</organism>
<feature type="compositionally biased region" description="Polar residues" evidence="1">
    <location>
        <begin position="70"/>
        <end position="80"/>
    </location>
</feature>
<dbReference type="RefSeq" id="XP_001838598.2">
    <property type="nucleotide sequence ID" value="XM_001838546.2"/>
</dbReference>
<evidence type="ECO:0008006" key="4">
    <source>
        <dbReference type="Google" id="ProtNLM"/>
    </source>
</evidence>
<keyword evidence="3" id="KW-1185">Reference proteome</keyword>
<name>A8P3R7_COPC7</name>
<sequence length="252" mass="27334">MASNASRPQVNRGYSAPLLSRAPSSPQSPASSDASYFSPHAPSTAASSQSPSATASPHIPSPTPYPIITATVTSRNPSGATTTTSSSSVTTPEQEALRQFAMHIPNPPTLSLAATTSRHRNSGPQVQPVSYHSSRPSTSTPGYEDLPSPMDRSRRMPPSSNSPQMQITSTVYNYTLSVQLPAAIQPEMVTVCANKGDKLKVVADVWHLENESHYEWQITFPPHDIDMGAVHARFDDSRNLTIDVRRIPRLYR</sequence>
<evidence type="ECO:0000313" key="2">
    <source>
        <dbReference type="EMBL" id="EAU83199.2"/>
    </source>
</evidence>
<dbReference type="eggNOG" id="ENOG502SYR1">
    <property type="taxonomic scope" value="Eukaryota"/>
</dbReference>
<protein>
    <recommendedName>
        <fullName evidence="4">SHSP domain-containing protein</fullName>
    </recommendedName>
</protein>
<evidence type="ECO:0000256" key="1">
    <source>
        <dbReference type="SAM" id="MobiDB-lite"/>
    </source>
</evidence>
<feature type="region of interest" description="Disordered" evidence="1">
    <location>
        <begin position="106"/>
        <end position="165"/>
    </location>
</feature>
<feature type="region of interest" description="Disordered" evidence="1">
    <location>
        <begin position="1"/>
        <end position="93"/>
    </location>
</feature>